<gene>
    <name evidence="1" type="ORF">GCM10017576_15980</name>
</gene>
<dbReference type="Proteomes" id="UP001142462">
    <property type="component" value="Unassembled WGS sequence"/>
</dbReference>
<reference evidence="1" key="2">
    <citation type="submission" date="2023-01" db="EMBL/GenBank/DDBJ databases">
        <authorList>
            <person name="Sun Q."/>
            <person name="Evtushenko L."/>
        </authorList>
    </citation>
    <scope>NUCLEOTIDE SEQUENCE</scope>
    <source>
        <strain evidence="1">VKM Ac-1020</strain>
    </source>
</reference>
<dbReference type="EMBL" id="BSEJ01000006">
    <property type="protein sequence ID" value="GLJ61469.1"/>
    <property type="molecule type" value="Genomic_DNA"/>
</dbReference>
<name>A0A9W6H3I0_9MICO</name>
<sequence length="231" mass="24362">MTAVGPADHLHHLGVSLAIPDVSRASFWGGRTFVAGRGSTMLDNHGVQRVLARDADGDGVEEELAWAGPDGAVLLSERRALRIAPDRDGWRMSWRSTLTAGAGGAEFGSPHTNGRDGAFYGGIFWRTPFARAHAVCADGEGTDIAHGSRSPWLAIVGDRATVVAATDSGLPWFVRTGGYVGFGPAVATVRRRVLAPSETLELDLSAVVLDGPVAADDAARIAERIRTEVRA</sequence>
<accession>A0A9W6H3I0</accession>
<protein>
    <recommendedName>
        <fullName evidence="3">Oxidoreductase</fullName>
    </recommendedName>
</protein>
<keyword evidence="2" id="KW-1185">Reference proteome</keyword>
<reference evidence="1" key="1">
    <citation type="journal article" date="2014" name="Int. J. Syst. Evol. Microbiol.">
        <title>Complete genome sequence of Corynebacterium casei LMG S-19264T (=DSM 44701T), isolated from a smear-ripened cheese.</title>
        <authorList>
            <consortium name="US DOE Joint Genome Institute (JGI-PGF)"/>
            <person name="Walter F."/>
            <person name="Albersmeier A."/>
            <person name="Kalinowski J."/>
            <person name="Ruckert C."/>
        </authorList>
    </citation>
    <scope>NUCLEOTIDE SEQUENCE</scope>
    <source>
        <strain evidence="1">VKM Ac-1020</strain>
    </source>
</reference>
<dbReference type="Pfam" id="PF14100">
    <property type="entry name" value="DUF6807"/>
    <property type="match status" value="1"/>
</dbReference>
<evidence type="ECO:0000313" key="1">
    <source>
        <dbReference type="EMBL" id="GLJ61469.1"/>
    </source>
</evidence>
<proteinExistence type="predicted"/>
<organism evidence="1 2">
    <name type="scientific">Microbacterium barkeri</name>
    <dbReference type="NCBI Taxonomy" id="33917"/>
    <lineage>
        <taxon>Bacteria</taxon>
        <taxon>Bacillati</taxon>
        <taxon>Actinomycetota</taxon>
        <taxon>Actinomycetes</taxon>
        <taxon>Micrococcales</taxon>
        <taxon>Microbacteriaceae</taxon>
        <taxon>Microbacterium</taxon>
    </lineage>
</organism>
<comment type="caution">
    <text evidence="1">The sequence shown here is derived from an EMBL/GenBank/DDBJ whole genome shotgun (WGS) entry which is preliminary data.</text>
</comment>
<evidence type="ECO:0000313" key="2">
    <source>
        <dbReference type="Proteomes" id="UP001142462"/>
    </source>
</evidence>
<dbReference type="InterPro" id="IPR029475">
    <property type="entry name" value="DUF6807"/>
</dbReference>
<dbReference type="AlphaFoldDB" id="A0A9W6H3I0"/>
<evidence type="ECO:0008006" key="3">
    <source>
        <dbReference type="Google" id="ProtNLM"/>
    </source>
</evidence>